<proteinExistence type="predicted"/>
<dbReference type="Gene3D" id="3.30.420.10">
    <property type="entry name" value="Ribonuclease H-like superfamily/Ribonuclease H"/>
    <property type="match status" value="1"/>
</dbReference>
<dbReference type="SUPFAM" id="SSF53098">
    <property type="entry name" value="Ribonuclease H-like"/>
    <property type="match status" value="1"/>
</dbReference>
<dbReference type="Gene3D" id="1.10.150.20">
    <property type="entry name" value="5' to 3' exonuclease, C-terminal subdomain"/>
    <property type="match status" value="1"/>
</dbReference>
<comment type="caution">
    <text evidence="2">The sequence shown here is derived from an EMBL/GenBank/DDBJ whole genome shotgun (WGS) entry which is preliminary data.</text>
</comment>
<dbReference type="OrthoDB" id="9757917at2"/>
<accession>A0A1E3G6D2</accession>
<protein>
    <submittedName>
        <fullName evidence="2">Recombinase RecB</fullName>
    </submittedName>
</protein>
<gene>
    <name evidence="2" type="ORF">A4H02_01570</name>
</gene>
<evidence type="ECO:0000259" key="1">
    <source>
        <dbReference type="Pfam" id="PF13482"/>
    </source>
</evidence>
<dbReference type="Proteomes" id="UP000094570">
    <property type="component" value="Unassembled WGS sequence"/>
</dbReference>
<reference evidence="3" key="1">
    <citation type="submission" date="2016-04" db="EMBL/GenBank/DDBJ databases">
        <title>The genome sequence project of a novel Fervidobacterium isolate from a hot spring in Thailand.</title>
        <authorList>
            <person name="Gonzalez J.M."/>
            <person name="Cuecas A."/>
            <person name="Kanoksilapatham W."/>
        </authorList>
    </citation>
    <scope>NUCLEOTIDE SEQUENCE [LARGE SCALE GENOMIC DNA]</scope>
    <source>
        <strain evidence="3">FC2004</strain>
    </source>
</reference>
<dbReference type="InterPro" id="IPR012337">
    <property type="entry name" value="RNaseH-like_sf"/>
</dbReference>
<organism evidence="2 3">
    <name type="scientific">Fervidobacterium thailandense</name>
    <dbReference type="NCBI Taxonomy" id="1008305"/>
    <lineage>
        <taxon>Bacteria</taxon>
        <taxon>Thermotogati</taxon>
        <taxon>Thermotogota</taxon>
        <taxon>Thermotogae</taxon>
        <taxon>Thermotogales</taxon>
        <taxon>Fervidobacteriaceae</taxon>
        <taxon>Fervidobacterium</taxon>
    </lineage>
</organism>
<dbReference type="GO" id="GO:0003676">
    <property type="term" value="F:nucleic acid binding"/>
    <property type="evidence" value="ECO:0007669"/>
    <property type="project" value="InterPro"/>
</dbReference>
<dbReference type="InterPro" id="IPR019993">
    <property type="entry name" value="RecB_nuclease_TM0106_put"/>
</dbReference>
<dbReference type="NCBIfam" id="TIGR03491">
    <property type="entry name" value="TM0106 family RecB-like putative nuclease"/>
    <property type="match status" value="1"/>
</dbReference>
<dbReference type="InterPro" id="IPR038720">
    <property type="entry name" value="YprB_RNase_H-like_dom"/>
</dbReference>
<dbReference type="STRING" id="1008305.A4H02_01570"/>
<dbReference type="AlphaFoldDB" id="A0A1E3G6D2"/>
<dbReference type="EMBL" id="LWAF01000002">
    <property type="protein sequence ID" value="ODN31178.1"/>
    <property type="molecule type" value="Genomic_DNA"/>
</dbReference>
<keyword evidence="3" id="KW-1185">Reference proteome</keyword>
<dbReference type="Pfam" id="PF13482">
    <property type="entry name" value="RNase_H_2"/>
    <property type="match status" value="1"/>
</dbReference>
<evidence type="ECO:0000313" key="2">
    <source>
        <dbReference type="EMBL" id="ODN31178.1"/>
    </source>
</evidence>
<dbReference type="InterPro" id="IPR036397">
    <property type="entry name" value="RNaseH_sf"/>
</dbReference>
<sequence length="396" mass="46043">MILTNRDIKTIYFCPKKARYEIQNSNGPNLPQDIKTFSTDAFGCLLVVIPDEIVSRSPYVLKIKKTGKKLSDYHFLEAAFIGYVLESCGQEVGSIIFESEHYSTSVNWRPYVTRMLSLLSYFCTETDYKVSKTHLCRLCPFVEKCFHEARAIESIDFLHGLRGKTAEKLRKIGIDSIKDLLNQRDRLIEHFGPERTRKLIAHARSVIENRPVLFAQPPQLENGIFLDIESYTPTDFDYLFGVLSDGTYIPFLARDQNEEVRAFRNVLEFIDQTSGPVYHFHQYEVQRFKKLAKRYGIDIPKEFFKRFVDVYKLYADHVALPVPSYSLKVLARYFGFQWRNDINGRTVIDTYARYMSTGDEDILNAILVYNEDDVRATELLVSKLREMCSTKELEVL</sequence>
<name>A0A1E3G6D2_9BACT</name>
<evidence type="ECO:0000313" key="3">
    <source>
        <dbReference type="Proteomes" id="UP000094570"/>
    </source>
</evidence>
<feature type="domain" description="YprB ribonuclease H-like" evidence="1">
    <location>
        <begin position="224"/>
        <end position="384"/>
    </location>
</feature>